<feature type="transmembrane region" description="Helical" evidence="2">
    <location>
        <begin position="122"/>
        <end position="142"/>
    </location>
</feature>
<dbReference type="OrthoDB" id="3692311at2759"/>
<organism evidence="3 4">
    <name type="scientific">Cucurbitaria berberidis CBS 394.84</name>
    <dbReference type="NCBI Taxonomy" id="1168544"/>
    <lineage>
        <taxon>Eukaryota</taxon>
        <taxon>Fungi</taxon>
        <taxon>Dikarya</taxon>
        <taxon>Ascomycota</taxon>
        <taxon>Pezizomycotina</taxon>
        <taxon>Dothideomycetes</taxon>
        <taxon>Pleosporomycetidae</taxon>
        <taxon>Pleosporales</taxon>
        <taxon>Pleosporineae</taxon>
        <taxon>Cucurbitariaceae</taxon>
        <taxon>Cucurbitaria</taxon>
    </lineage>
</organism>
<feature type="transmembrane region" description="Helical" evidence="2">
    <location>
        <begin position="176"/>
        <end position="195"/>
    </location>
</feature>
<dbReference type="RefSeq" id="XP_040788056.1">
    <property type="nucleotide sequence ID" value="XM_040928643.1"/>
</dbReference>
<sequence length="667" mass="73269">MAYIQIGNPNNSSSQSIPLDNIELNTRYGARTDNYAPPSGTPPDRDTKNVDSKTAFRSSEAPVNSWPFHSQRAAALTPSRMSLMVFDAILASSPIMFVALALTAASLDGKEVSQYGDRLRQTLLLSPTIFPLIFAALMGRFFRHLGVYLAERGTTLGRLEQLVGCQSVFSALERQLCLRSWSVVGLFSIIVWLLSPVGGQSALRLLGQESNDITSTATVRYMDPQTISTSVILGASSANSGRSTFTSIFLAALLSSSKYQATPMDLWGNVKLPIYRYIENSTSDEWKEIQNTTNANVTYASLIGVPIVGPPSAGFSTFNIKARQFDITCSSNKMMDRDKSGFGNLTSTWKLHPLNLSKLCGDNKDCKVPDCKSYPCPILSKSMADDTNFTDLQFSVANCEIFFEYFESGVRCNGTSCAVYKMKKLDLFGDGYTKELDNLTRGNFLSNEMSFMPTVDNYNVGNAGARGSTNMEKWMMDPTDFIGARYNNVELYRLPPEVFAERLTILYNTFFQSTYGSLALGGHLPQNLTQTGMMTGTSYGSNITFNGTEATVLQESKMVYKTNWKWFTALLVCSLVLLAASYTGLVLKYITLAPDIIGYASSLAMLNPYVPIPTGGTTLHGLERAALLHDLPVRIGDVCAKQPVGAIAFGKADDGLVARLDRKRWYI</sequence>
<evidence type="ECO:0000256" key="1">
    <source>
        <dbReference type="SAM" id="MobiDB-lite"/>
    </source>
</evidence>
<keyword evidence="2" id="KW-0472">Membrane</keyword>
<name>A0A9P4GG73_9PLEO</name>
<keyword evidence="4" id="KW-1185">Reference proteome</keyword>
<reference evidence="3" key="1">
    <citation type="submission" date="2020-01" db="EMBL/GenBank/DDBJ databases">
        <authorList>
            <consortium name="DOE Joint Genome Institute"/>
            <person name="Haridas S."/>
            <person name="Albert R."/>
            <person name="Binder M."/>
            <person name="Bloem J."/>
            <person name="Labutti K."/>
            <person name="Salamov A."/>
            <person name="Andreopoulos B."/>
            <person name="Baker S.E."/>
            <person name="Barry K."/>
            <person name="Bills G."/>
            <person name="Bluhm B.H."/>
            <person name="Cannon C."/>
            <person name="Castanera R."/>
            <person name="Culley D.E."/>
            <person name="Daum C."/>
            <person name="Ezra D."/>
            <person name="Gonzalez J.B."/>
            <person name="Henrissat B."/>
            <person name="Kuo A."/>
            <person name="Liang C."/>
            <person name="Lipzen A."/>
            <person name="Lutzoni F."/>
            <person name="Magnuson J."/>
            <person name="Mondo S."/>
            <person name="Nolan M."/>
            <person name="Ohm R."/>
            <person name="Pangilinan J."/>
            <person name="Park H.-J."/>
            <person name="Ramirez L."/>
            <person name="Alfaro M."/>
            <person name="Sun H."/>
            <person name="Tritt A."/>
            <person name="Yoshinaga Y."/>
            <person name="Zwiers L.-H."/>
            <person name="Turgeon B.G."/>
            <person name="Goodwin S.B."/>
            <person name="Spatafora J.W."/>
            <person name="Crous P.W."/>
            <person name="Grigoriev I.V."/>
        </authorList>
    </citation>
    <scope>NUCLEOTIDE SEQUENCE</scope>
    <source>
        <strain evidence="3">CBS 394.84</strain>
    </source>
</reference>
<evidence type="ECO:0000313" key="4">
    <source>
        <dbReference type="Proteomes" id="UP000800039"/>
    </source>
</evidence>
<proteinExistence type="predicted"/>
<evidence type="ECO:0000313" key="3">
    <source>
        <dbReference type="EMBL" id="KAF1845493.1"/>
    </source>
</evidence>
<comment type="caution">
    <text evidence="3">The sequence shown here is derived from an EMBL/GenBank/DDBJ whole genome shotgun (WGS) entry which is preliminary data.</text>
</comment>
<protein>
    <submittedName>
        <fullName evidence="3">Uncharacterized protein</fullName>
    </submittedName>
</protein>
<gene>
    <name evidence="3" type="ORF">K460DRAFT_283257</name>
</gene>
<keyword evidence="2" id="KW-1133">Transmembrane helix</keyword>
<dbReference type="EMBL" id="ML976616">
    <property type="protein sequence ID" value="KAF1845493.1"/>
    <property type="molecule type" value="Genomic_DNA"/>
</dbReference>
<dbReference type="Proteomes" id="UP000800039">
    <property type="component" value="Unassembled WGS sequence"/>
</dbReference>
<dbReference type="AlphaFoldDB" id="A0A9P4GG73"/>
<feature type="transmembrane region" description="Helical" evidence="2">
    <location>
        <begin position="566"/>
        <end position="587"/>
    </location>
</feature>
<evidence type="ECO:0000256" key="2">
    <source>
        <dbReference type="SAM" id="Phobius"/>
    </source>
</evidence>
<accession>A0A9P4GG73</accession>
<feature type="region of interest" description="Disordered" evidence="1">
    <location>
        <begin position="28"/>
        <end position="58"/>
    </location>
</feature>
<dbReference type="GeneID" id="63845896"/>
<feature type="transmembrane region" description="Helical" evidence="2">
    <location>
        <begin position="81"/>
        <end position="102"/>
    </location>
</feature>
<keyword evidence="2" id="KW-0812">Transmembrane</keyword>